<dbReference type="InterPro" id="IPR044922">
    <property type="entry name" value="DUF2063_N_sf"/>
</dbReference>
<dbReference type="Gene3D" id="1.10.150.690">
    <property type="entry name" value="DUF2063"/>
    <property type="match status" value="1"/>
</dbReference>
<keyword evidence="4" id="KW-1185">Reference proteome</keyword>
<dbReference type="Pfam" id="PF09836">
    <property type="entry name" value="DUF2063"/>
    <property type="match status" value="1"/>
</dbReference>
<organism evidence="3 4">
    <name type="scientific">Chitinophaga skermanii</name>
    <dbReference type="NCBI Taxonomy" id="331697"/>
    <lineage>
        <taxon>Bacteria</taxon>
        <taxon>Pseudomonadati</taxon>
        <taxon>Bacteroidota</taxon>
        <taxon>Chitinophagia</taxon>
        <taxon>Chitinophagales</taxon>
        <taxon>Chitinophagaceae</taxon>
        <taxon>Chitinophaga</taxon>
    </lineage>
</organism>
<evidence type="ECO:0000259" key="2">
    <source>
        <dbReference type="Pfam" id="PF22106"/>
    </source>
</evidence>
<feature type="domain" description="Putative DNA-binding" evidence="1">
    <location>
        <begin position="10"/>
        <end position="93"/>
    </location>
</feature>
<dbReference type="Proteomes" id="UP000249547">
    <property type="component" value="Unassembled WGS sequence"/>
</dbReference>
<dbReference type="InterPro" id="IPR018640">
    <property type="entry name" value="DUF2063"/>
</dbReference>
<sequence>MNLSPNTYEAQQLFSQYCRDGVYKPIPGVNPARMEHYRRLVFNVVRDNLESTFPILFQQTDEDTWLFWVNDFFQHHNCQATQVWKMGEEFYQYALAQDWQTKYQLPHLRDLLLFEWTEMELYNMPDIPYPAVQAQGSWENNHIALNPEHRLLVFNYPVHQHATITETTTREGHYFVVQYREPAEGNILFVEVSAWLAFVLEQLHNGFTLQDIFPYAPALHIEVNELLVHNTISFLQDMRARKLVLGFAAEV</sequence>
<dbReference type="Pfam" id="PF22106">
    <property type="entry name" value="NGO1945_C"/>
    <property type="match status" value="1"/>
</dbReference>
<evidence type="ECO:0000313" key="4">
    <source>
        <dbReference type="Proteomes" id="UP000249547"/>
    </source>
</evidence>
<name>A0A327QRN4_9BACT</name>
<comment type="caution">
    <text evidence="3">The sequence shown here is derived from an EMBL/GenBank/DDBJ whole genome shotgun (WGS) entry which is preliminary data.</text>
</comment>
<dbReference type="EMBL" id="QLLL01000003">
    <property type="protein sequence ID" value="RAJ07010.1"/>
    <property type="molecule type" value="Genomic_DNA"/>
</dbReference>
<feature type="domain" description="NGO1945-like C-terminal" evidence="2">
    <location>
        <begin position="146"/>
        <end position="237"/>
    </location>
</feature>
<evidence type="ECO:0000259" key="1">
    <source>
        <dbReference type="Pfam" id="PF09836"/>
    </source>
</evidence>
<proteinExistence type="predicted"/>
<dbReference type="AlphaFoldDB" id="A0A327QRN4"/>
<dbReference type="InterPro" id="IPR054098">
    <property type="entry name" value="NGO1945-like_C"/>
</dbReference>
<accession>A0A327QRN4</accession>
<evidence type="ECO:0000313" key="3">
    <source>
        <dbReference type="EMBL" id="RAJ07010.1"/>
    </source>
</evidence>
<gene>
    <name evidence="3" type="ORF">LX64_02139</name>
</gene>
<protein>
    <submittedName>
        <fullName evidence="3">Uncharacterized protein</fullName>
    </submittedName>
</protein>
<reference evidence="3 4" key="1">
    <citation type="submission" date="2018-06" db="EMBL/GenBank/DDBJ databases">
        <title>Genomic Encyclopedia of Archaeal and Bacterial Type Strains, Phase II (KMG-II): from individual species to whole genera.</title>
        <authorList>
            <person name="Goeker M."/>
        </authorList>
    </citation>
    <scope>NUCLEOTIDE SEQUENCE [LARGE SCALE GENOMIC DNA]</scope>
    <source>
        <strain evidence="3 4">DSM 23857</strain>
    </source>
</reference>